<evidence type="ECO:0000256" key="2">
    <source>
        <dbReference type="SAM" id="Phobius"/>
    </source>
</evidence>
<keyword evidence="2" id="KW-1133">Transmembrane helix</keyword>
<name>L7EZ29_STRT8</name>
<feature type="compositionally biased region" description="Acidic residues" evidence="1">
    <location>
        <begin position="7"/>
        <end position="24"/>
    </location>
</feature>
<keyword evidence="4" id="KW-1185">Reference proteome</keyword>
<keyword evidence="2" id="KW-0472">Membrane</keyword>
<reference evidence="3 4" key="1">
    <citation type="journal article" date="2011" name="Plasmid">
        <title>Streptomyces turgidiscabies Car8 contains a modular pathogenicity island that shares virulence genes with other actinobacterial plant pathogens.</title>
        <authorList>
            <person name="Huguet-Tapia J.C."/>
            <person name="Badger J.H."/>
            <person name="Loria R."/>
            <person name="Pettis G.S."/>
        </authorList>
    </citation>
    <scope>NUCLEOTIDE SEQUENCE [LARGE SCALE GENOMIC DNA]</scope>
    <source>
        <strain evidence="3 4">Car8</strain>
    </source>
</reference>
<feature type="region of interest" description="Disordered" evidence="1">
    <location>
        <begin position="171"/>
        <end position="217"/>
    </location>
</feature>
<evidence type="ECO:0000313" key="4">
    <source>
        <dbReference type="Proteomes" id="UP000010931"/>
    </source>
</evidence>
<dbReference type="GeneID" id="97399363"/>
<dbReference type="EMBL" id="AEJB01000475">
    <property type="protein sequence ID" value="ELP64129.1"/>
    <property type="molecule type" value="Genomic_DNA"/>
</dbReference>
<sequence length="217" mass="23218">MKRRPEDDEPLEEQTEEEAGEGDEPSGRGSLVALVVVGILVAWRIVVVFPEVAYVIVGILGTLGWQKLQAWREGRSDIAGDEEEAAQPDVVEALHRLVGDDKGVLLTVLRDDLKLPDTKAVKALLEAEGIPWKASRTREGNGPAVRAEAIPPVSSPAVDPHGGGCCCRSGGNNNGNNGDGGRPEEGLRVDRTDTGLTIHKIKNRPFGHSGNEQVKEA</sequence>
<evidence type="ECO:0000313" key="3">
    <source>
        <dbReference type="EMBL" id="ELP64129.1"/>
    </source>
</evidence>
<dbReference type="RefSeq" id="WP_006380812.1">
    <property type="nucleotide sequence ID" value="NZ_AEJB01000475.1"/>
</dbReference>
<dbReference type="AlphaFoldDB" id="L7EZ29"/>
<feature type="compositionally biased region" description="Basic and acidic residues" evidence="1">
    <location>
        <begin position="181"/>
        <end position="193"/>
    </location>
</feature>
<keyword evidence="2" id="KW-0812">Transmembrane</keyword>
<proteinExistence type="predicted"/>
<dbReference type="PATRIC" id="fig|698760.3.peg.6961"/>
<feature type="transmembrane region" description="Helical" evidence="2">
    <location>
        <begin position="32"/>
        <end position="65"/>
    </location>
</feature>
<comment type="caution">
    <text evidence="3">The sequence shown here is derived from an EMBL/GenBank/DDBJ whole genome shotgun (WGS) entry which is preliminary data.</text>
</comment>
<protein>
    <submittedName>
        <fullName evidence="3">Uncharacterized protein</fullName>
    </submittedName>
</protein>
<gene>
    <name evidence="3" type="ORF">STRTUCAR8_05573</name>
</gene>
<accession>L7EZ29</accession>
<dbReference type="Proteomes" id="UP000010931">
    <property type="component" value="Unassembled WGS sequence"/>
</dbReference>
<organism evidence="3 4">
    <name type="scientific">Streptomyces turgidiscabies (strain Car8)</name>
    <dbReference type="NCBI Taxonomy" id="698760"/>
    <lineage>
        <taxon>Bacteria</taxon>
        <taxon>Bacillati</taxon>
        <taxon>Actinomycetota</taxon>
        <taxon>Actinomycetes</taxon>
        <taxon>Kitasatosporales</taxon>
        <taxon>Streptomycetaceae</taxon>
        <taxon>Streptomyces</taxon>
    </lineage>
</organism>
<feature type="region of interest" description="Disordered" evidence="1">
    <location>
        <begin position="1"/>
        <end position="26"/>
    </location>
</feature>
<evidence type="ECO:0000256" key="1">
    <source>
        <dbReference type="SAM" id="MobiDB-lite"/>
    </source>
</evidence>